<sequence length="132" mass="14666">MSKNVIAYDPKVKIEGQLKTNCRPFDCLAAGENLLSASDSLFRADFVPRYPMYELSAGPQALTPEDFDSSLAIVWLPVDAYLGYDSGSKGSPYKTRHREEIADIGIINFQEQKEAQQEAGEIFRSRENSGIA</sequence>
<protein>
    <submittedName>
        <fullName evidence="1">Uncharacterized protein</fullName>
    </submittedName>
</protein>
<gene>
    <name evidence="1" type="ORF">CIRG_03290</name>
</gene>
<dbReference type="Proteomes" id="UP000054565">
    <property type="component" value="Unassembled WGS sequence"/>
</dbReference>
<dbReference type="EMBL" id="DS028094">
    <property type="protein sequence ID" value="KMP03598.1"/>
    <property type="molecule type" value="Genomic_DNA"/>
</dbReference>
<reference evidence="2" key="1">
    <citation type="journal article" date="2010" name="Genome Res.">
        <title>Population genomic sequencing of Coccidioides fungi reveals recent hybridization and transposon control.</title>
        <authorList>
            <person name="Neafsey D.E."/>
            <person name="Barker B.M."/>
            <person name="Sharpton T.J."/>
            <person name="Stajich J.E."/>
            <person name="Park D.J."/>
            <person name="Whiston E."/>
            <person name="Hung C.-Y."/>
            <person name="McMahan C."/>
            <person name="White J."/>
            <person name="Sykes S."/>
            <person name="Heiman D."/>
            <person name="Young S."/>
            <person name="Zeng Q."/>
            <person name="Abouelleil A."/>
            <person name="Aftuck L."/>
            <person name="Bessette D."/>
            <person name="Brown A."/>
            <person name="FitzGerald M."/>
            <person name="Lui A."/>
            <person name="Macdonald J.P."/>
            <person name="Priest M."/>
            <person name="Orbach M.J."/>
            <person name="Galgiani J.N."/>
            <person name="Kirkland T.N."/>
            <person name="Cole G.T."/>
            <person name="Birren B.W."/>
            <person name="Henn M.R."/>
            <person name="Taylor J.W."/>
            <person name="Rounsley S.D."/>
        </authorList>
    </citation>
    <scope>NUCLEOTIDE SEQUENCE [LARGE SCALE GENOMIC DNA]</scope>
    <source>
        <strain evidence="2">RMSCC 2394</strain>
    </source>
</reference>
<accession>A0A0J6Y9Z8</accession>
<evidence type="ECO:0000313" key="2">
    <source>
        <dbReference type="Proteomes" id="UP000054565"/>
    </source>
</evidence>
<dbReference type="AlphaFoldDB" id="A0A0J6Y9Z8"/>
<organism evidence="1 2">
    <name type="scientific">Coccidioides immitis RMSCC 2394</name>
    <dbReference type="NCBI Taxonomy" id="404692"/>
    <lineage>
        <taxon>Eukaryota</taxon>
        <taxon>Fungi</taxon>
        <taxon>Dikarya</taxon>
        <taxon>Ascomycota</taxon>
        <taxon>Pezizomycotina</taxon>
        <taxon>Eurotiomycetes</taxon>
        <taxon>Eurotiomycetidae</taxon>
        <taxon>Onygenales</taxon>
        <taxon>Onygenaceae</taxon>
        <taxon>Coccidioides</taxon>
    </lineage>
</organism>
<proteinExistence type="predicted"/>
<name>A0A0J6Y9Z8_COCIT</name>
<evidence type="ECO:0000313" key="1">
    <source>
        <dbReference type="EMBL" id="KMP03598.1"/>
    </source>
</evidence>